<organism evidence="2 3">
    <name type="scientific">Maritalea myrionectae</name>
    <dbReference type="NCBI Taxonomy" id="454601"/>
    <lineage>
        <taxon>Bacteria</taxon>
        <taxon>Pseudomonadati</taxon>
        <taxon>Pseudomonadota</taxon>
        <taxon>Alphaproteobacteria</taxon>
        <taxon>Hyphomicrobiales</taxon>
        <taxon>Devosiaceae</taxon>
        <taxon>Maritalea</taxon>
    </lineage>
</organism>
<dbReference type="PANTHER" id="PTHR43792">
    <property type="entry name" value="GNAT FAMILY, PUTATIVE (AFU_ORTHOLOGUE AFUA_3G00765)-RELATED-RELATED"/>
    <property type="match status" value="1"/>
</dbReference>
<proteinExistence type="predicted"/>
<evidence type="ECO:0000313" key="3">
    <source>
        <dbReference type="Proteomes" id="UP000258927"/>
    </source>
</evidence>
<dbReference type="KEGG" id="mmyr:MXMO3_01348"/>
<dbReference type="EMBL" id="CP021330">
    <property type="protein sequence ID" value="AVX03879.1"/>
    <property type="molecule type" value="Genomic_DNA"/>
</dbReference>
<dbReference type="SUPFAM" id="SSF55729">
    <property type="entry name" value="Acyl-CoA N-acyltransferases (Nat)"/>
    <property type="match status" value="1"/>
</dbReference>
<dbReference type="AlphaFoldDB" id="A0A2R4MDD0"/>
<dbReference type="Proteomes" id="UP000258927">
    <property type="component" value="Chromosome"/>
</dbReference>
<dbReference type="GO" id="GO:0016747">
    <property type="term" value="F:acyltransferase activity, transferring groups other than amino-acyl groups"/>
    <property type="evidence" value="ECO:0007669"/>
    <property type="project" value="InterPro"/>
</dbReference>
<protein>
    <recommendedName>
        <fullName evidence="1">N-acetyltransferase domain-containing protein</fullName>
    </recommendedName>
</protein>
<dbReference type="InterPro" id="IPR016181">
    <property type="entry name" value="Acyl_CoA_acyltransferase"/>
</dbReference>
<dbReference type="Gene3D" id="3.40.630.30">
    <property type="match status" value="1"/>
</dbReference>
<accession>A0A2R4MDD0</accession>
<feature type="domain" description="N-acetyltransferase" evidence="1">
    <location>
        <begin position="29"/>
        <end position="171"/>
    </location>
</feature>
<dbReference type="STRING" id="1122213.GCA_000423365_01447"/>
<dbReference type="RefSeq" id="WP_162889155.1">
    <property type="nucleotide sequence ID" value="NZ_CP021330.1"/>
</dbReference>
<gene>
    <name evidence="2" type="ORF">MXMO3_01348</name>
</gene>
<evidence type="ECO:0000259" key="1">
    <source>
        <dbReference type="PROSITE" id="PS51186"/>
    </source>
</evidence>
<evidence type="ECO:0000313" key="2">
    <source>
        <dbReference type="EMBL" id="AVX03879.1"/>
    </source>
</evidence>
<dbReference type="PROSITE" id="PS51186">
    <property type="entry name" value="GNAT"/>
    <property type="match status" value="1"/>
</dbReference>
<dbReference type="InterPro" id="IPR051531">
    <property type="entry name" value="N-acetyltransferase"/>
</dbReference>
<reference evidence="2 3" key="1">
    <citation type="submission" date="2017-05" db="EMBL/GenBank/DDBJ databases">
        <title>Genome Analysis of Maritalea myrionectae HL2708#5.</title>
        <authorList>
            <consortium name="Cotde Inc.-PKNU"/>
            <person name="Jang D."/>
            <person name="Oh H.-M."/>
        </authorList>
    </citation>
    <scope>NUCLEOTIDE SEQUENCE [LARGE SCALE GENOMIC DNA]</scope>
    <source>
        <strain evidence="2 3">HL2708#5</strain>
    </source>
</reference>
<dbReference type="Pfam" id="PF13302">
    <property type="entry name" value="Acetyltransf_3"/>
    <property type="match status" value="1"/>
</dbReference>
<dbReference type="InterPro" id="IPR000182">
    <property type="entry name" value="GNAT_dom"/>
</dbReference>
<sequence>MSHLPDFKTERLRVTPWSGTDLNRLDRKALTSILTPNVLKHLPAPLQFDAATQTIDDWIVARLAESDLLAIRTSDPSALIGFLILARFQEPPQPPQIHLGYLLSENAWGKGYATELVAGLVAWYRAQHLPAHLWGGVETTNPASAKVLQKAGFQREEGEATEGTEMYKLVI</sequence>
<keyword evidence="3" id="KW-1185">Reference proteome</keyword>
<name>A0A2R4MDD0_9HYPH</name>